<evidence type="ECO:0000256" key="4">
    <source>
        <dbReference type="ARBA" id="ARBA00022692"/>
    </source>
</evidence>
<comment type="subcellular location">
    <subcellularLocation>
        <location evidence="1">Cell membrane</location>
        <topology evidence="1">Multi-pass membrane protein</topology>
    </subcellularLocation>
</comment>
<sequence>MDFGLLVLRLLTGLLIAGHGVQKISFRLGGEGLAGGAEEFRHDGFRGGRLTALAAGAGQIGSGLLLAGGALTPLAAAGAVGVMTVALTVKWPHGLWVQKDGYEYPLFLVVVASALALTGPGRYSADQVLGLLPWPAWAAGAAVAVGVGSGLAVRVLLHRPAPSTPSSTTDLRSTA</sequence>
<name>A0A918ZMI3_9ACTN</name>
<accession>A0A918ZMI3</accession>
<dbReference type="InterPro" id="IPR051907">
    <property type="entry name" value="DoxX-like_oxidoreductase"/>
</dbReference>
<feature type="transmembrane region" description="Helical" evidence="7">
    <location>
        <begin position="64"/>
        <end position="89"/>
    </location>
</feature>
<keyword evidence="6 7" id="KW-0472">Membrane</keyword>
<evidence type="ECO:0008006" key="10">
    <source>
        <dbReference type="Google" id="ProtNLM"/>
    </source>
</evidence>
<evidence type="ECO:0000256" key="5">
    <source>
        <dbReference type="ARBA" id="ARBA00022989"/>
    </source>
</evidence>
<evidence type="ECO:0000313" key="8">
    <source>
        <dbReference type="EMBL" id="GHE58869.1"/>
    </source>
</evidence>
<evidence type="ECO:0000256" key="3">
    <source>
        <dbReference type="ARBA" id="ARBA00022475"/>
    </source>
</evidence>
<dbReference type="InterPro" id="IPR032808">
    <property type="entry name" value="DoxX"/>
</dbReference>
<protein>
    <recommendedName>
        <fullName evidence="10">DoxX family protein</fullName>
    </recommendedName>
</protein>
<evidence type="ECO:0000256" key="2">
    <source>
        <dbReference type="ARBA" id="ARBA00006679"/>
    </source>
</evidence>
<keyword evidence="4 7" id="KW-0812">Transmembrane</keyword>
<dbReference type="Proteomes" id="UP000608024">
    <property type="component" value="Unassembled WGS sequence"/>
</dbReference>
<dbReference type="EMBL" id="BNBT01000037">
    <property type="protein sequence ID" value="GHE58869.1"/>
    <property type="molecule type" value="Genomic_DNA"/>
</dbReference>
<evidence type="ECO:0000256" key="1">
    <source>
        <dbReference type="ARBA" id="ARBA00004651"/>
    </source>
</evidence>
<evidence type="ECO:0000256" key="7">
    <source>
        <dbReference type="SAM" id="Phobius"/>
    </source>
</evidence>
<gene>
    <name evidence="8" type="ORF">GCM10018785_30130</name>
</gene>
<dbReference type="Pfam" id="PF07681">
    <property type="entry name" value="DoxX"/>
    <property type="match status" value="1"/>
</dbReference>
<feature type="transmembrane region" description="Helical" evidence="7">
    <location>
        <begin position="101"/>
        <end position="117"/>
    </location>
</feature>
<keyword evidence="3" id="KW-1003">Cell membrane</keyword>
<dbReference type="PANTHER" id="PTHR33452:SF1">
    <property type="entry name" value="INNER MEMBRANE PROTEIN YPHA-RELATED"/>
    <property type="match status" value="1"/>
</dbReference>
<dbReference type="GO" id="GO:0005886">
    <property type="term" value="C:plasma membrane"/>
    <property type="evidence" value="ECO:0007669"/>
    <property type="project" value="UniProtKB-SubCell"/>
</dbReference>
<comment type="similarity">
    <text evidence="2">Belongs to the DoxX family.</text>
</comment>
<dbReference type="RefSeq" id="WP_190136436.1">
    <property type="nucleotide sequence ID" value="NZ_BNBT01000037.1"/>
</dbReference>
<dbReference type="AlphaFoldDB" id="A0A918ZMI3"/>
<organism evidence="8 9">
    <name type="scientific">Streptomyces longispororuber</name>
    <dbReference type="NCBI Taxonomy" id="68230"/>
    <lineage>
        <taxon>Bacteria</taxon>
        <taxon>Bacillati</taxon>
        <taxon>Actinomycetota</taxon>
        <taxon>Actinomycetes</taxon>
        <taxon>Kitasatosporales</taxon>
        <taxon>Streptomycetaceae</taxon>
        <taxon>Streptomyces</taxon>
    </lineage>
</organism>
<reference evidence="8" key="2">
    <citation type="submission" date="2020-09" db="EMBL/GenBank/DDBJ databases">
        <authorList>
            <person name="Sun Q."/>
            <person name="Ohkuma M."/>
        </authorList>
    </citation>
    <scope>NUCLEOTIDE SEQUENCE</scope>
    <source>
        <strain evidence="8">JCM 4784</strain>
    </source>
</reference>
<keyword evidence="9" id="KW-1185">Reference proteome</keyword>
<proteinExistence type="inferred from homology"/>
<evidence type="ECO:0000313" key="9">
    <source>
        <dbReference type="Proteomes" id="UP000608024"/>
    </source>
</evidence>
<feature type="transmembrane region" description="Helical" evidence="7">
    <location>
        <begin position="137"/>
        <end position="157"/>
    </location>
</feature>
<keyword evidence="5 7" id="KW-1133">Transmembrane helix</keyword>
<evidence type="ECO:0000256" key="6">
    <source>
        <dbReference type="ARBA" id="ARBA00023136"/>
    </source>
</evidence>
<dbReference type="PANTHER" id="PTHR33452">
    <property type="entry name" value="OXIDOREDUCTASE CATD-RELATED"/>
    <property type="match status" value="1"/>
</dbReference>
<reference evidence="8" key="1">
    <citation type="journal article" date="2014" name="Int. J. Syst. Evol. Microbiol.">
        <title>Complete genome sequence of Corynebacterium casei LMG S-19264T (=DSM 44701T), isolated from a smear-ripened cheese.</title>
        <authorList>
            <consortium name="US DOE Joint Genome Institute (JGI-PGF)"/>
            <person name="Walter F."/>
            <person name="Albersmeier A."/>
            <person name="Kalinowski J."/>
            <person name="Ruckert C."/>
        </authorList>
    </citation>
    <scope>NUCLEOTIDE SEQUENCE</scope>
    <source>
        <strain evidence="8">JCM 4784</strain>
    </source>
</reference>
<comment type="caution">
    <text evidence="8">The sequence shown here is derived from an EMBL/GenBank/DDBJ whole genome shotgun (WGS) entry which is preliminary data.</text>
</comment>